<dbReference type="GO" id="GO:0004668">
    <property type="term" value="F:protein-arginine deiminase activity"/>
    <property type="evidence" value="ECO:0007669"/>
    <property type="project" value="InterPro"/>
</dbReference>
<dbReference type="OrthoDB" id="9808013at2"/>
<dbReference type="Proteomes" id="UP000184123">
    <property type="component" value="Unassembled WGS sequence"/>
</dbReference>
<evidence type="ECO:0000256" key="2">
    <source>
        <dbReference type="HAMAP-Rule" id="MF_01841"/>
    </source>
</evidence>
<proteinExistence type="inferred from homology"/>
<dbReference type="Pfam" id="PF04371">
    <property type="entry name" value="PAD_porph"/>
    <property type="match status" value="1"/>
</dbReference>
<dbReference type="HAMAP" id="MF_01841">
    <property type="entry name" value="Agmatine_deimin"/>
    <property type="match status" value="1"/>
</dbReference>
<evidence type="ECO:0000256" key="1">
    <source>
        <dbReference type="ARBA" id="ARBA00022801"/>
    </source>
</evidence>
<dbReference type="EMBL" id="FRCA01000008">
    <property type="protein sequence ID" value="SHM47059.1"/>
    <property type="molecule type" value="Genomic_DNA"/>
</dbReference>
<dbReference type="PANTHER" id="PTHR31377:SF0">
    <property type="entry name" value="AGMATINE DEIMINASE-RELATED"/>
    <property type="match status" value="1"/>
</dbReference>
<dbReference type="EC" id="3.5.3.12" evidence="2"/>
<dbReference type="PANTHER" id="PTHR31377">
    <property type="entry name" value="AGMATINE DEIMINASE-RELATED"/>
    <property type="match status" value="1"/>
</dbReference>
<comment type="similarity">
    <text evidence="2">Belongs to the agmatine deiminase family.</text>
</comment>
<dbReference type="NCBIfam" id="TIGR03380">
    <property type="entry name" value="agmatine_aguA"/>
    <property type="match status" value="1"/>
</dbReference>
<dbReference type="Gene3D" id="3.75.10.10">
    <property type="entry name" value="L-arginine/glycine Amidinotransferase, Chain A"/>
    <property type="match status" value="1"/>
</dbReference>
<reference evidence="3 4" key="1">
    <citation type="submission" date="2016-11" db="EMBL/GenBank/DDBJ databases">
        <authorList>
            <person name="Jaros S."/>
            <person name="Januszkiewicz K."/>
            <person name="Wedrychowicz H."/>
        </authorList>
    </citation>
    <scope>NUCLEOTIDE SEQUENCE [LARGE SCALE GENOMIC DNA]</scope>
    <source>
        <strain evidence="3 4">DSM 4740</strain>
    </source>
</reference>
<dbReference type="SUPFAM" id="SSF55909">
    <property type="entry name" value="Pentein"/>
    <property type="match status" value="1"/>
</dbReference>
<sequence length="370" mass="41150">MDNISSTSSPAQQGWSMPAEFAAHDACWMLWPQRPDTWRLGAKPAQQAFVDVATAVSESETVIVGVNDDQYENARYQLPDHIRVVELSSNDAWMRDVGPTFVTHPQHGLAMIDWEFNAWGGLKGGLYFPWDKDRRIRTKIAEMLGVPRFEAGVVLEGGAIHVDGEGTLITTEECLLNPNRNPGMSRTDMERILSAQLGIDKVIWLPRGCYLDETDGHVDNLCCFVAPAEVALSWCDDSSDPQYVICREALEVLEKASDARGRRLNVHRLPQPGPLYIGEDESSGIDRLSSSHPRQPGDRMAASYINFYIGNSVVVMPLLDPAHDDEAREVIQRLFPERRIIGVNAREILLGGGNIHCITQQQPRAPLNVG</sequence>
<dbReference type="GO" id="GO:0047632">
    <property type="term" value="F:agmatine deiminase activity"/>
    <property type="evidence" value="ECO:0007669"/>
    <property type="project" value="UniProtKB-UniRule"/>
</dbReference>
<dbReference type="RefSeq" id="WP_073436093.1">
    <property type="nucleotide sequence ID" value="NZ_BJXU01000086.1"/>
</dbReference>
<keyword evidence="1 2" id="KW-0378">Hydrolase</keyword>
<dbReference type="InterPro" id="IPR017754">
    <property type="entry name" value="Agmatine_deiminase"/>
</dbReference>
<accession>A0A1M7J202</accession>
<organism evidence="3 4">
    <name type="scientific">Halomonas cupida</name>
    <dbReference type="NCBI Taxonomy" id="44933"/>
    <lineage>
        <taxon>Bacteria</taxon>
        <taxon>Pseudomonadati</taxon>
        <taxon>Pseudomonadota</taxon>
        <taxon>Gammaproteobacteria</taxon>
        <taxon>Oceanospirillales</taxon>
        <taxon>Halomonadaceae</taxon>
        <taxon>Halomonas</taxon>
    </lineage>
</organism>
<feature type="active site" description="Amidino-cysteine intermediate" evidence="2">
    <location>
        <position position="357"/>
    </location>
</feature>
<dbReference type="NCBIfam" id="NF010070">
    <property type="entry name" value="PRK13551.1"/>
    <property type="match status" value="1"/>
</dbReference>
<dbReference type="InterPro" id="IPR007466">
    <property type="entry name" value="Peptidyl-Arg-deiminase_porph"/>
</dbReference>
<name>A0A1M7J202_9GAMM</name>
<protein>
    <recommendedName>
        <fullName evidence="2">Putative agmatine deiminase</fullName>
        <ecNumber evidence="2">3.5.3.12</ecNumber>
    </recommendedName>
    <alternativeName>
        <fullName evidence="2">Agmatine iminohydrolase</fullName>
    </alternativeName>
</protein>
<evidence type="ECO:0000313" key="4">
    <source>
        <dbReference type="Proteomes" id="UP000184123"/>
    </source>
</evidence>
<comment type="catalytic activity">
    <reaction evidence="2">
        <text>agmatine + H2O = N-carbamoylputrescine + NH4(+)</text>
        <dbReference type="Rhea" id="RHEA:18037"/>
        <dbReference type="ChEBI" id="CHEBI:15377"/>
        <dbReference type="ChEBI" id="CHEBI:28938"/>
        <dbReference type="ChEBI" id="CHEBI:58145"/>
        <dbReference type="ChEBI" id="CHEBI:58318"/>
        <dbReference type="EC" id="3.5.3.12"/>
    </reaction>
</comment>
<evidence type="ECO:0000313" key="3">
    <source>
        <dbReference type="EMBL" id="SHM47059.1"/>
    </source>
</evidence>
<gene>
    <name evidence="2" type="primary">aguA</name>
    <name evidence="3" type="ORF">SAMN05660971_03076</name>
</gene>
<dbReference type="STRING" id="44933.SAMN05660971_03076"/>
<dbReference type="AlphaFoldDB" id="A0A1M7J202"/>
<dbReference type="GO" id="GO:0009446">
    <property type="term" value="P:putrescine biosynthetic process"/>
    <property type="evidence" value="ECO:0007669"/>
    <property type="project" value="InterPro"/>
</dbReference>